<dbReference type="SUPFAM" id="SSF103473">
    <property type="entry name" value="MFS general substrate transporter"/>
    <property type="match status" value="1"/>
</dbReference>
<comment type="caution">
    <text evidence="9">The sequence shown here is derived from an EMBL/GenBank/DDBJ whole genome shotgun (WGS) entry which is preliminary data.</text>
</comment>
<evidence type="ECO:0000256" key="4">
    <source>
        <dbReference type="ARBA" id="ARBA00022692"/>
    </source>
</evidence>
<sequence>MPKSILPLQFFVQRSSMERRDLTKSQAMRGFVFGSLIFFAVFASTAVPIPLYSTFQSQIGLTNADVSYTMLWYLCGVVLTLLLASRLSDAFGRRRVTFLTVALAIVGCLLFLQARDSFMVFAARFVQGVSAGLTMSAVSALVVDCISRYNLSLGSAMASCGSMVGIMMGSIGVGVLFGATHSTQAAFGVMAVILAVSACGLVFVPDPLAVRASKRSVLKVSVFIPHHAKRAFFIANCLYLATWVTGSFFQAFSSPLAVAELHSSSTLLAALVLSAAMAPSMIGGPLTARLTRKHALWVGIALLCASSVGMACTLAAHATAAFLGACALFSASMGITNSTSLRMLLVAVEPSQTSAIIGSVNLFAYLGCSVFSFLFGPMVGAWGYTGSLWLLAAVNGVLSVAVLAVARPLK</sequence>
<dbReference type="Proteomes" id="UP000636394">
    <property type="component" value="Unassembled WGS sequence"/>
</dbReference>
<dbReference type="PANTHER" id="PTHR23517:SF13">
    <property type="entry name" value="MAJOR FACILITATOR SUPERFAMILY MFS_1"/>
    <property type="match status" value="1"/>
</dbReference>
<feature type="transmembrane region" description="Helical" evidence="7">
    <location>
        <begin position="388"/>
        <end position="406"/>
    </location>
</feature>
<gene>
    <name evidence="9" type="ORF">GMI68_08600</name>
</gene>
<dbReference type="EMBL" id="WPCR01000012">
    <property type="protein sequence ID" value="NHM14813.1"/>
    <property type="molecule type" value="Genomic_DNA"/>
</dbReference>
<organism evidence="9 10">
    <name type="scientific">Xiamenia xianingshaonis</name>
    <dbReference type="NCBI Taxonomy" id="2682776"/>
    <lineage>
        <taxon>Bacteria</taxon>
        <taxon>Bacillati</taxon>
        <taxon>Actinomycetota</taxon>
        <taxon>Coriobacteriia</taxon>
        <taxon>Eggerthellales</taxon>
        <taxon>Eggerthellaceae</taxon>
        <taxon>Xiamenia</taxon>
    </lineage>
</organism>
<dbReference type="Pfam" id="PF07690">
    <property type="entry name" value="MFS_1"/>
    <property type="match status" value="1"/>
</dbReference>
<dbReference type="PROSITE" id="PS50850">
    <property type="entry name" value="MFS"/>
    <property type="match status" value="1"/>
</dbReference>
<dbReference type="InterPro" id="IPR011701">
    <property type="entry name" value="MFS"/>
</dbReference>
<dbReference type="Gene3D" id="1.20.1250.20">
    <property type="entry name" value="MFS general substrate transporter like domains"/>
    <property type="match status" value="1"/>
</dbReference>
<keyword evidence="4 7" id="KW-0812">Transmembrane</keyword>
<feature type="domain" description="Major facilitator superfamily (MFS) profile" evidence="8">
    <location>
        <begin position="30"/>
        <end position="410"/>
    </location>
</feature>
<protein>
    <submittedName>
        <fullName evidence="9">MFS transporter</fullName>
    </submittedName>
</protein>
<keyword evidence="10" id="KW-1185">Reference proteome</keyword>
<dbReference type="InterPro" id="IPR005829">
    <property type="entry name" value="Sugar_transporter_CS"/>
</dbReference>
<feature type="transmembrane region" description="Helical" evidence="7">
    <location>
        <begin position="120"/>
        <end position="143"/>
    </location>
</feature>
<evidence type="ECO:0000256" key="1">
    <source>
        <dbReference type="ARBA" id="ARBA00004651"/>
    </source>
</evidence>
<evidence type="ECO:0000256" key="6">
    <source>
        <dbReference type="ARBA" id="ARBA00023136"/>
    </source>
</evidence>
<evidence type="ECO:0000259" key="8">
    <source>
        <dbReference type="PROSITE" id="PS50850"/>
    </source>
</evidence>
<feature type="transmembrane region" description="Helical" evidence="7">
    <location>
        <begin position="322"/>
        <end position="348"/>
    </location>
</feature>
<feature type="transmembrane region" description="Helical" evidence="7">
    <location>
        <begin position="264"/>
        <end position="283"/>
    </location>
</feature>
<dbReference type="InterPro" id="IPR020846">
    <property type="entry name" value="MFS_dom"/>
</dbReference>
<evidence type="ECO:0000256" key="7">
    <source>
        <dbReference type="SAM" id="Phobius"/>
    </source>
</evidence>
<dbReference type="InterPro" id="IPR036259">
    <property type="entry name" value="MFS_trans_sf"/>
</dbReference>
<evidence type="ECO:0000256" key="3">
    <source>
        <dbReference type="ARBA" id="ARBA00022475"/>
    </source>
</evidence>
<dbReference type="InterPro" id="IPR050171">
    <property type="entry name" value="MFS_Transporters"/>
</dbReference>
<feature type="transmembrane region" description="Helical" evidence="7">
    <location>
        <begin position="27"/>
        <end position="46"/>
    </location>
</feature>
<keyword evidence="2" id="KW-0813">Transport</keyword>
<feature type="transmembrane region" description="Helical" evidence="7">
    <location>
        <begin position="185"/>
        <end position="210"/>
    </location>
</feature>
<proteinExistence type="predicted"/>
<keyword evidence="6 7" id="KW-0472">Membrane</keyword>
<reference evidence="9 10" key="1">
    <citation type="submission" date="2019-11" db="EMBL/GenBank/DDBJ databases">
        <title>Eggerthellaceae novel genus isolated from the rectal contents of marmort.</title>
        <authorList>
            <person name="Zhang G."/>
        </authorList>
    </citation>
    <scope>NUCLEOTIDE SEQUENCE [LARGE SCALE GENOMIC DNA]</scope>
    <source>
        <strain evidence="10">zg-886</strain>
    </source>
</reference>
<evidence type="ECO:0000313" key="9">
    <source>
        <dbReference type="EMBL" id="NHM14813.1"/>
    </source>
</evidence>
<feature type="transmembrane region" description="Helical" evidence="7">
    <location>
        <begin position="231"/>
        <end position="252"/>
    </location>
</feature>
<evidence type="ECO:0000313" key="10">
    <source>
        <dbReference type="Proteomes" id="UP000636394"/>
    </source>
</evidence>
<feature type="transmembrane region" description="Helical" evidence="7">
    <location>
        <begin position="295"/>
        <end position="316"/>
    </location>
</feature>
<evidence type="ECO:0000256" key="2">
    <source>
        <dbReference type="ARBA" id="ARBA00022448"/>
    </source>
</evidence>
<name>A0ABX0IJR7_9ACTN</name>
<evidence type="ECO:0000256" key="5">
    <source>
        <dbReference type="ARBA" id="ARBA00022989"/>
    </source>
</evidence>
<dbReference type="PANTHER" id="PTHR23517">
    <property type="entry name" value="RESISTANCE PROTEIN MDTM, PUTATIVE-RELATED-RELATED"/>
    <property type="match status" value="1"/>
</dbReference>
<dbReference type="PROSITE" id="PS00216">
    <property type="entry name" value="SUGAR_TRANSPORT_1"/>
    <property type="match status" value="1"/>
</dbReference>
<feature type="transmembrane region" description="Helical" evidence="7">
    <location>
        <begin position="360"/>
        <end position="382"/>
    </location>
</feature>
<comment type="subcellular location">
    <subcellularLocation>
        <location evidence="1">Cell membrane</location>
        <topology evidence="1">Multi-pass membrane protein</topology>
    </subcellularLocation>
</comment>
<feature type="transmembrane region" description="Helical" evidence="7">
    <location>
        <begin position="66"/>
        <end position="84"/>
    </location>
</feature>
<feature type="transmembrane region" description="Helical" evidence="7">
    <location>
        <begin position="155"/>
        <end position="179"/>
    </location>
</feature>
<keyword evidence="5 7" id="KW-1133">Transmembrane helix</keyword>
<keyword evidence="3" id="KW-1003">Cell membrane</keyword>
<feature type="transmembrane region" description="Helical" evidence="7">
    <location>
        <begin position="96"/>
        <end position="114"/>
    </location>
</feature>
<accession>A0ABX0IJR7</accession>